<evidence type="ECO:0000313" key="3">
    <source>
        <dbReference type="Proteomes" id="UP000694547"/>
    </source>
</evidence>
<name>A0A8C8TFH9_PERMB</name>
<feature type="signal peptide" evidence="1">
    <location>
        <begin position="1"/>
        <end position="15"/>
    </location>
</feature>
<dbReference type="GO" id="GO:0050482">
    <property type="term" value="P:arachidonate secretion"/>
    <property type="evidence" value="ECO:0007669"/>
    <property type="project" value="InterPro"/>
</dbReference>
<evidence type="ECO:0000313" key="2">
    <source>
        <dbReference type="Ensembl" id="ENSPEMP00000010521.2"/>
    </source>
</evidence>
<dbReference type="Gene3D" id="1.20.90.10">
    <property type="entry name" value="Phospholipase A2 domain"/>
    <property type="match status" value="1"/>
</dbReference>
<feature type="chain" id="PRO_5034367647" description="Phospholipase A(2)" evidence="1">
    <location>
        <begin position="16"/>
        <end position="76"/>
    </location>
</feature>
<dbReference type="GeneTree" id="ENSGT00960000190339"/>
<dbReference type="Proteomes" id="UP000694547">
    <property type="component" value="Chromosome 23"/>
</dbReference>
<keyword evidence="3" id="KW-1185">Reference proteome</keyword>
<evidence type="ECO:0008006" key="4">
    <source>
        <dbReference type="Google" id="ProtNLM"/>
    </source>
</evidence>
<keyword evidence="1" id="KW-0732">Signal</keyword>
<dbReference type="AlphaFoldDB" id="A0A8C8TFH9"/>
<evidence type="ECO:0000256" key="1">
    <source>
        <dbReference type="SAM" id="SignalP"/>
    </source>
</evidence>
<dbReference type="Ensembl" id="ENSPEMT00000014696.2">
    <property type="protein sequence ID" value="ENSPEMP00000010521.2"/>
    <property type="gene ID" value="ENSPEMG00000025319.1"/>
</dbReference>
<dbReference type="GO" id="GO:0006644">
    <property type="term" value="P:phospholipid metabolic process"/>
    <property type="evidence" value="ECO:0007669"/>
    <property type="project" value="InterPro"/>
</dbReference>
<reference evidence="2" key="2">
    <citation type="submission" date="2025-08" db="UniProtKB">
        <authorList>
            <consortium name="Ensembl"/>
        </authorList>
    </citation>
    <scope>IDENTIFICATION</scope>
</reference>
<dbReference type="SUPFAM" id="SSF48619">
    <property type="entry name" value="Phospholipase A2, PLA2"/>
    <property type="match status" value="1"/>
</dbReference>
<organism evidence="2 3">
    <name type="scientific">Peromyscus maniculatus bairdii</name>
    <name type="common">Prairie deer mouse</name>
    <dbReference type="NCBI Taxonomy" id="230844"/>
    <lineage>
        <taxon>Eukaryota</taxon>
        <taxon>Metazoa</taxon>
        <taxon>Chordata</taxon>
        <taxon>Craniata</taxon>
        <taxon>Vertebrata</taxon>
        <taxon>Euteleostomi</taxon>
        <taxon>Mammalia</taxon>
        <taxon>Eutheria</taxon>
        <taxon>Euarchontoglires</taxon>
        <taxon>Glires</taxon>
        <taxon>Rodentia</taxon>
        <taxon>Myomorpha</taxon>
        <taxon>Muroidea</taxon>
        <taxon>Cricetidae</taxon>
        <taxon>Neotominae</taxon>
        <taxon>Peromyscus</taxon>
    </lineage>
</organism>
<dbReference type="GO" id="GO:0004623">
    <property type="term" value="F:phospholipase A2 activity"/>
    <property type="evidence" value="ECO:0007669"/>
    <property type="project" value="InterPro"/>
</dbReference>
<dbReference type="InterPro" id="IPR036444">
    <property type="entry name" value="PLipase_A2_dom_sf"/>
</dbReference>
<accession>A0A8C8TFH9</accession>
<protein>
    <recommendedName>
        <fullName evidence="4">Phospholipase A(2)</fullName>
    </recommendedName>
</protein>
<reference evidence="2 3" key="1">
    <citation type="submission" date="2018-10" db="EMBL/GenBank/DDBJ databases">
        <title>Improved assembly of the deer mouse Peromyscus maniculatus genome.</title>
        <authorList>
            <person name="Lassance J.-M."/>
            <person name="Hoekstra H.E."/>
        </authorList>
    </citation>
    <scope>NUCLEOTIDE SEQUENCE [LARGE SCALE GENOMIC DNA]</scope>
</reference>
<proteinExistence type="predicted"/>
<reference evidence="2" key="3">
    <citation type="submission" date="2025-09" db="UniProtKB">
        <authorList>
            <consortium name="Ensembl"/>
        </authorList>
    </citation>
    <scope>IDENTIFICATION</scope>
</reference>
<sequence>MKFLLLVTLLTGATAPSISPRAVWQFRNAFKCTFTRTDAFTDYNDYGCYCGLFSWNNLVEDIDRTQSKYHTFPHFF</sequence>